<dbReference type="AlphaFoldDB" id="A0A8R1IMW8"/>
<evidence type="ECO:0000313" key="3">
    <source>
        <dbReference type="Proteomes" id="UP000005237"/>
    </source>
</evidence>
<keyword evidence="1" id="KW-1133">Transmembrane helix</keyword>
<organism evidence="2 3">
    <name type="scientific">Caenorhabditis japonica</name>
    <dbReference type="NCBI Taxonomy" id="281687"/>
    <lineage>
        <taxon>Eukaryota</taxon>
        <taxon>Metazoa</taxon>
        <taxon>Ecdysozoa</taxon>
        <taxon>Nematoda</taxon>
        <taxon>Chromadorea</taxon>
        <taxon>Rhabditida</taxon>
        <taxon>Rhabditina</taxon>
        <taxon>Rhabditomorpha</taxon>
        <taxon>Rhabditoidea</taxon>
        <taxon>Rhabditidae</taxon>
        <taxon>Peloderinae</taxon>
        <taxon>Caenorhabditis</taxon>
    </lineage>
</organism>
<dbReference type="Proteomes" id="UP000005237">
    <property type="component" value="Unassembled WGS sequence"/>
</dbReference>
<reference evidence="3" key="1">
    <citation type="submission" date="2010-08" db="EMBL/GenBank/DDBJ databases">
        <authorList>
            <consortium name="Caenorhabditis japonica Sequencing Consortium"/>
            <person name="Wilson R.K."/>
        </authorList>
    </citation>
    <scope>NUCLEOTIDE SEQUENCE [LARGE SCALE GENOMIC DNA]</scope>
    <source>
        <strain evidence="3">DF5081</strain>
    </source>
</reference>
<sequence length="166" mass="19158">MHPLNNPRSHPATQLKKTKKQALLSSPSHLIPTFNLNCGATDVFEKKMRDGNDKRTDYCIHMSCAETLSSPRPRNDVFVTFVLFLFAYLFVYSFIYDYFSPRNWVSLLPSDAKENQFPRLVVSQLAYSTPFSLTLFSPINNPTRYKPVSMYVCMYVCVELSDYPTD</sequence>
<keyword evidence="1" id="KW-0472">Membrane</keyword>
<protein>
    <recommendedName>
        <fullName evidence="4">Transmembrane protein</fullName>
    </recommendedName>
</protein>
<evidence type="ECO:0000313" key="2">
    <source>
        <dbReference type="EnsemblMetazoa" id="CJA37985.1"/>
    </source>
</evidence>
<name>A0A8R1IMW8_CAEJA</name>
<proteinExistence type="predicted"/>
<evidence type="ECO:0000256" key="1">
    <source>
        <dbReference type="SAM" id="Phobius"/>
    </source>
</evidence>
<keyword evidence="1" id="KW-0812">Transmembrane</keyword>
<dbReference type="EnsemblMetazoa" id="CJA37985.1">
    <property type="protein sequence ID" value="CJA37985.1"/>
    <property type="gene ID" value="WBGene00213832"/>
</dbReference>
<keyword evidence="3" id="KW-1185">Reference proteome</keyword>
<feature type="transmembrane region" description="Helical" evidence="1">
    <location>
        <begin position="77"/>
        <end position="96"/>
    </location>
</feature>
<accession>A0A8R1IMW8</accession>
<reference evidence="2" key="2">
    <citation type="submission" date="2022-06" db="UniProtKB">
        <authorList>
            <consortium name="EnsemblMetazoa"/>
        </authorList>
    </citation>
    <scope>IDENTIFICATION</scope>
    <source>
        <strain evidence="2">DF5081</strain>
    </source>
</reference>
<evidence type="ECO:0008006" key="4">
    <source>
        <dbReference type="Google" id="ProtNLM"/>
    </source>
</evidence>